<keyword evidence="3" id="KW-1185">Reference proteome</keyword>
<dbReference type="PANTHER" id="PTHR34351">
    <property type="entry name" value="SLR1927 PROTEIN-RELATED"/>
    <property type="match status" value="1"/>
</dbReference>
<evidence type="ECO:0000313" key="2">
    <source>
        <dbReference type="EMBL" id="MBB3104420.1"/>
    </source>
</evidence>
<reference evidence="2 3" key="1">
    <citation type="submission" date="2020-08" db="EMBL/GenBank/DDBJ databases">
        <title>Genomic Encyclopedia of Type Strains, Phase III (KMG-III): the genomes of soil and plant-associated and newly described type strains.</title>
        <authorList>
            <person name="Whitman W."/>
        </authorList>
    </citation>
    <scope>NUCLEOTIDE SEQUENCE [LARGE SCALE GENOMIC DNA]</scope>
    <source>
        <strain evidence="2 3">CECT 4462</strain>
    </source>
</reference>
<feature type="transmembrane region" description="Helical" evidence="1">
    <location>
        <begin position="35"/>
        <end position="59"/>
    </location>
</feature>
<dbReference type="PANTHER" id="PTHR34351:SF1">
    <property type="entry name" value="SLR1927 PROTEIN"/>
    <property type="match status" value="1"/>
</dbReference>
<dbReference type="AlphaFoldDB" id="A0A839T6F0"/>
<feature type="transmembrane region" description="Helical" evidence="1">
    <location>
        <begin position="65"/>
        <end position="85"/>
    </location>
</feature>
<gene>
    <name evidence="2" type="ORF">FHR87_002836</name>
</gene>
<dbReference type="EMBL" id="JACHXI010000015">
    <property type="protein sequence ID" value="MBB3104420.1"/>
    <property type="molecule type" value="Genomic_DNA"/>
</dbReference>
<evidence type="ECO:0000256" key="1">
    <source>
        <dbReference type="SAM" id="Phobius"/>
    </source>
</evidence>
<keyword evidence="1" id="KW-0472">Membrane</keyword>
<keyword evidence="1" id="KW-1133">Transmembrane helix</keyword>
<evidence type="ECO:0000313" key="3">
    <source>
        <dbReference type="Proteomes" id="UP000549250"/>
    </source>
</evidence>
<sequence>MIGFLQGLGERHRYLGYWLARRTPRASRIRLDRRLIFIMPTRVGLFFFMAQLLMLLAAINYQNSLAYAVTFLLLSLSIVTILHTWRNLVGLELQAANVAPVFVGGQAMLGLRLESTKYAHRAIALGWSGSEMQLQEVAACSISNAELQLPALARGWLQPGRLRVESRFPLGIFMAWSWVDLEISALVYPRPLSGELPCLSGKDHEDETDGSRAEQAGVDDYRGLRPWQPGDAIRRLDWKAYSRGRGLLVKDFVALTGTELVLDFGKLSGDIEARLSLLCHWVLELDSVGQIFTLVLPGQTIGPNAGQLHREVCLRALALFGSGKKEGQA</sequence>
<comment type="caution">
    <text evidence="2">The sequence shown here is derived from an EMBL/GenBank/DDBJ whole genome shotgun (WGS) entry which is preliminary data.</text>
</comment>
<organism evidence="2 3">
    <name type="scientific">Azomonas macrocytogenes</name>
    <name type="common">Azotobacter macrocytogenes</name>
    <dbReference type="NCBI Taxonomy" id="69962"/>
    <lineage>
        <taxon>Bacteria</taxon>
        <taxon>Pseudomonadati</taxon>
        <taxon>Pseudomonadota</taxon>
        <taxon>Gammaproteobacteria</taxon>
        <taxon>Pseudomonadales</taxon>
        <taxon>Pseudomonadaceae</taxon>
        <taxon>Azomonas</taxon>
    </lineage>
</organism>
<keyword evidence="1" id="KW-0812">Transmembrane</keyword>
<accession>A0A839T6F0</accession>
<dbReference type="Proteomes" id="UP000549250">
    <property type="component" value="Unassembled WGS sequence"/>
</dbReference>
<proteinExistence type="predicted"/>
<protein>
    <submittedName>
        <fullName evidence="2">Uncharacterized protein (DUF58 family)</fullName>
    </submittedName>
</protein>
<name>A0A839T6F0_AZOMA</name>